<organism evidence="1 2">
    <name type="scientific">Micromonospora cathayae</name>
    <dbReference type="NCBI Taxonomy" id="3028804"/>
    <lineage>
        <taxon>Bacteria</taxon>
        <taxon>Bacillati</taxon>
        <taxon>Actinomycetota</taxon>
        <taxon>Actinomycetes</taxon>
        <taxon>Micromonosporales</taxon>
        <taxon>Micromonosporaceae</taxon>
        <taxon>Micromonospora</taxon>
    </lineage>
</organism>
<evidence type="ECO:0008006" key="3">
    <source>
        <dbReference type="Google" id="ProtNLM"/>
    </source>
</evidence>
<protein>
    <recommendedName>
        <fullName evidence="3">Ribbon-helix-helix protein, copG family</fullName>
    </recommendedName>
</protein>
<dbReference type="RefSeq" id="WP_275031082.1">
    <property type="nucleotide sequence ID" value="NZ_CP118615.1"/>
</dbReference>
<gene>
    <name evidence="1" type="ORF">PVK37_29475</name>
</gene>
<evidence type="ECO:0000313" key="2">
    <source>
        <dbReference type="Proteomes" id="UP001219605"/>
    </source>
</evidence>
<sequence length="96" mass="11005">MDTTIKVDAATRDRLSLVARERGITMRELVTRLAWETLTRDELQRRGDQAEEYVRTRIAPDLSYQDLADAESVWRAVETGEALEGLPHPDRRPRAA</sequence>
<keyword evidence="2" id="KW-1185">Reference proteome</keyword>
<dbReference type="Proteomes" id="UP001219605">
    <property type="component" value="Chromosome"/>
</dbReference>
<dbReference type="EMBL" id="CP118615">
    <property type="protein sequence ID" value="WDZ84520.1"/>
    <property type="molecule type" value="Genomic_DNA"/>
</dbReference>
<name>A0ABY7ZNJ3_9ACTN</name>
<evidence type="ECO:0000313" key="1">
    <source>
        <dbReference type="EMBL" id="WDZ84520.1"/>
    </source>
</evidence>
<reference evidence="1 2" key="1">
    <citation type="submission" date="2023-02" db="EMBL/GenBank/DDBJ databases">
        <authorList>
            <person name="Mo P."/>
        </authorList>
    </citation>
    <scope>NUCLEOTIDE SEQUENCE [LARGE SCALE GENOMIC DNA]</scope>
    <source>
        <strain evidence="1 2">HUAS 3</strain>
    </source>
</reference>
<proteinExistence type="predicted"/>
<accession>A0ABY7ZNJ3</accession>